<dbReference type="RefSeq" id="WP_148869727.1">
    <property type="nucleotide sequence ID" value="NZ_VNIA01000002.1"/>
</dbReference>
<evidence type="ECO:0000313" key="2">
    <source>
        <dbReference type="EMBL" id="TYP98924.1"/>
    </source>
</evidence>
<proteinExistence type="predicted"/>
<feature type="transmembrane region" description="Helical" evidence="1">
    <location>
        <begin position="86"/>
        <end position="105"/>
    </location>
</feature>
<evidence type="ECO:0008006" key="4">
    <source>
        <dbReference type="Google" id="ProtNLM"/>
    </source>
</evidence>
<evidence type="ECO:0000256" key="1">
    <source>
        <dbReference type="SAM" id="Phobius"/>
    </source>
</evidence>
<dbReference type="Proteomes" id="UP000323136">
    <property type="component" value="Unassembled WGS sequence"/>
</dbReference>
<name>A0A5S5DTB6_9FLAO</name>
<feature type="transmembrane region" description="Helical" evidence="1">
    <location>
        <begin position="58"/>
        <end position="79"/>
    </location>
</feature>
<protein>
    <recommendedName>
        <fullName evidence="4">Sugar transporter</fullName>
    </recommendedName>
</protein>
<gene>
    <name evidence="2" type="ORF">C7447_102242</name>
</gene>
<dbReference type="OrthoDB" id="1143964at2"/>
<organism evidence="2 3">
    <name type="scientific">Tenacibaculum adriaticum</name>
    <dbReference type="NCBI Taxonomy" id="413713"/>
    <lineage>
        <taxon>Bacteria</taxon>
        <taxon>Pseudomonadati</taxon>
        <taxon>Bacteroidota</taxon>
        <taxon>Flavobacteriia</taxon>
        <taxon>Flavobacteriales</taxon>
        <taxon>Flavobacteriaceae</taxon>
        <taxon>Tenacibaculum</taxon>
    </lineage>
</organism>
<keyword evidence="3" id="KW-1185">Reference proteome</keyword>
<keyword evidence="1" id="KW-1133">Transmembrane helix</keyword>
<keyword evidence="1" id="KW-0472">Membrane</keyword>
<sequence length="144" mass="15876">MSNTNKPTAVFWIIAVVALLWNASGVNMYLQQAYGTDSFKAMYTDEKVLEMVLNTPSWVMAAFAIAVFAGLFGSILLLLRKKLAKPVFIVSIVGIVVQVFYNVFISNSIEIVGTSAVVMPIVVLLFGVFLIWYTQKADAKGWLS</sequence>
<evidence type="ECO:0000313" key="3">
    <source>
        <dbReference type="Proteomes" id="UP000323136"/>
    </source>
</evidence>
<dbReference type="AlphaFoldDB" id="A0A5S5DTB6"/>
<comment type="caution">
    <text evidence="2">The sequence shown here is derived from an EMBL/GenBank/DDBJ whole genome shotgun (WGS) entry which is preliminary data.</text>
</comment>
<reference evidence="2 3" key="1">
    <citation type="submission" date="2019-07" db="EMBL/GenBank/DDBJ databases">
        <title>Genomic Encyclopedia of Type Strains, Phase IV (KMG-IV): sequencing the most valuable type-strain genomes for metagenomic binning, comparative biology and taxonomic classification.</title>
        <authorList>
            <person name="Goeker M."/>
        </authorList>
    </citation>
    <scope>NUCLEOTIDE SEQUENCE [LARGE SCALE GENOMIC DNA]</scope>
    <source>
        <strain evidence="2 3">DSM 18961</strain>
    </source>
</reference>
<dbReference type="EMBL" id="VNIA01000002">
    <property type="protein sequence ID" value="TYP98924.1"/>
    <property type="molecule type" value="Genomic_DNA"/>
</dbReference>
<accession>A0A5S5DTB6</accession>
<keyword evidence="1" id="KW-0812">Transmembrane</keyword>
<feature type="transmembrane region" description="Helical" evidence="1">
    <location>
        <begin position="111"/>
        <end position="133"/>
    </location>
</feature>